<dbReference type="Pfam" id="PF00512">
    <property type="entry name" value="HisKA"/>
    <property type="match status" value="1"/>
</dbReference>
<evidence type="ECO:0000256" key="2">
    <source>
        <dbReference type="ARBA" id="ARBA00004651"/>
    </source>
</evidence>
<keyword evidence="13 14" id="KW-0472">Membrane</keyword>
<feature type="domain" description="Histidine kinase" evidence="15">
    <location>
        <begin position="255"/>
        <end position="468"/>
    </location>
</feature>
<dbReference type="RefSeq" id="WP_116631311.1">
    <property type="nucleotide sequence ID" value="NZ_QENU01000002.1"/>
</dbReference>
<evidence type="ECO:0000256" key="6">
    <source>
        <dbReference type="ARBA" id="ARBA00022679"/>
    </source>
</evidence>
<feature type="transmembrane region" description="Helical" evidence="14">
    <location>
        <begin position="13"/>
        <end position="35"/>
    </location>
</feature>
<dbReference type="EC" id="2.7.13.3" evidence="3"/>
<keyword evidence="8" id="KW-0547">Nucleotide-binding</keyword>
<dbReference type="SMART" id="SM00387">
    <property type="entry name" value="HATPase_c"/>
    <property type="match status" value="1"/>
</dbReference>
<dbReference type="InterPro" id="IPR003661">
    <property type="entry name" value="HisK_dim/P_dom"/>
</dbReference>
<organism evidence="17 18">
    <name type="scientific">Alitibacter langaaensis DSM 22999</name>
    <dbReference type="NCBI Taxonomy" id="1122935"/>
    <lineage>
        <taxon>Bacteria</taxon>
        <taxon>Pseudomonadati</taxon>
        <taxon>Pseudomonadota</taxon>
        <taxon>Gammaproteobacteria</taxon>
        <taxon>Pasteurellales</taxon>
        <taxon>Pasteurellaceae</taxon>
        <taxon>Alitibacter</taxon>
    </lineage>
</organism>
<dbReference type="FunFam" id="3.30.565.10:FF:000011">
    <property type="entry name" value="Sensor histidine kinase CpxA"/>
    <property type="match status" value="1"/>
</dbReference>
<dbReference type="InterPro" id="IPR003660">
    <property type="entry name" value="HAMP_dom"/>
</dbReference>
<evidence type="ECO:0000256" key="12">
    <source>
        <dbReference type="ARBA" id="ARBA00023012"/>
    </source>
</evidence>
<evidence type="ECO:0000256" key="13">
    <source>
        <dbReference type="ARBA" id="ARBA00023136"/>
    </source>
</evidence>
<keyword evidence="6" id="KW-0808">Transferase</keyword>
<evidence type="ECO:0000256" key="11">
    <source>
        <dbReference type="ARBA" id="ARBA00022989"/>
    </source>
</evidence>
<evidence type="ECO:0000256" key="8">
    <source>
        <dbReference type="ARBA" id="ARBA00022741"/>
    </source>
</evidence>
<dbReference type="SUPFAM" id="SSF47384">
    <property type="entry name" value="Homodimeric domain of signal transducing histidine kinase"/>
    <property type="match status" value="1"/>
</dbReference>
<gene>
    <name evidence="17" type="ORF">C8D76_102169</name>
</gene>
<keyword evidence="7 14" id="KW-0812">Transmembrane</keyword>
<evidence type="ECO:0000256" key="14">
    <source>
        <dbReference type="SAM" id="Phobius"/>
    </source>
</evidence>
<dbReference type="PANTHER" id="PTHR45528:SF1">
    <property type="entry name" value="SENSOR HISTIDINE KINASE CPXA"/>
    <property type="match status" value="1"/>
</dbReference>
<dbReference type="SUPFAM" id="SSF158472">
    <property type="entry name" value="HAMP domain-like"/>
    <property type="match status" value="1"/>
</dbReference>
<keyword evidence="9 17" id="KW-0418">Kinase</keyword>
<dbReference type="PROSITE" id="PS50885">
    <property type="entry name" value="HAMP"/>
    <property type="match status" value="1"/>
</dbReference>
<dbReference type="InterPro" id="IPR038515">
    <property type="entry name" value="CpxA_peri_sf"/>
</dbReference>
<keyword evidence="10" id="KW-0067">ATP-binding</keyword>
<dbReference type="GO" id="GO:0000155">
    <property type="term" value="F:phosphorelay sensor kinase activity"/>
    <property type="evidence" value="ECO:0007669"/>
    <property type="project" value="InterPro"/>
</dbReference>
<evidence type="ECO:0000256" key="5">
    <source>
        <dbReference type="ARBA" id="ARBA00022553"/>
    </source>
</evidence>
<evidence type="ECO:0000256" key="3">
    <source>
        <dbReference type="ARBA" id="ARBA00012438"/>
    </source>
</evidence>
<keyword evidence="18" id="KW-1185">Reference proteome</keyword>
<dbReference type="SUPFAM" id="SSF55874">
    <property type="entry name" value="ATPase domain of HSP90 chaperone/DNA topoisomerase II/histidine kinase"/>
    <property type="match status" value="1"/>
</dbReference>
<dbReference type="PRINTS" id="PR00344">
    <property type="entry name" value="BCTRLSENSOR"/>
</dbReference>
<feature type="domain" description="HAMP" evidence="16">
    <location>
        <begin position="193"/>
        <end position="247"/>
    </location>
</feature>
<evidence type="ECO:0000256" key="10">
    <source>
        <dbReference type="ARBA" id="ARBA00022840"/>
    </source>
</evidence>
<dbReference type="AlphaFoldDB" id="A0A2U0TD01"/>
<evidence type="ECO:0000256" key="9">
    <source>
        <dbReference type="ARBA" id="ARBA00022777"/>
    </source>
</evidence>
<dbReference type="NCBIfam" id="NF007007">
    <property type="entry name" value="PRK09470.1"/>
    <property type="match status" value="1"/>
</dbReference>
<name>A0A2U0TD01_9PAST</name>
<dbReference type="SMART" id="SM00304">
    <property type="entry name" value="HAMP"/>
    <property type="match status" value="1"/>
</dbReference>
<evidence type="ECO:0000256" key="4">
    <source>
        <dbReference type="ARBA" id="ARBA00022475"/>
    </source>
</evidence>
<comment type="subcellular location">
    <subcellularLocation>
        <location evidence="2">Cell membrane</location>
        <topology evidence="2">Multi-pass membrane protein</topology>
    </subcellularLocation>
</comment>
<accession>A0A2U0TD01</accession>
<feature type="transmembrane region" description="Helical" evidence="14">
    <location>
        <begin position="174"/>
        <end position="193"/>
    </location>
</feature>
<keyword evidence="12" id="KW-0902">Two-component regulatory system</keyword>
<evidence type="ECO:0000256" key="1">
    <source>
        <dbReference type="ARBA" id="ARBA00000085"/>
    </source>
</evidence>
<dbReference type="InterPro" id="IPR003594">
    <property type="entry name" value="HATPase_dom"/>
</dbReference>
<keyword evidence="5" id="KW-0597">Phosphoprotein</keyword>
<evidence type="ECO:0000259" key="15">
    <source>
        <dbReference type="PROSITE" id="PS50109"/>
    </source>
</evidence>
<dbReference type="Gene3D" id="6.10.340.10">
    <property type="match status" value="1"/>
</dbReference>
<proteinExistence type="predicted"/>
<dbReference type="CDD" id="cd00082">
    <property type="entry name" value="HisKA"/>
    <property type="match status" value="1"/>
</dbReference>
<dbReference type="CDD" id="cd06225">
    <property type="entry name" value="HAMP"/>
    <property type="match status" value="1"/>
</dbReference>
<dbReference type="Gene3D" id="3.30.565.10">
    <property type="entry name" value="Histidine kinase-like ATPase, C-terminal domain"/>
    <property type="match status" value="1"/>
</dbReference>
<comment type="caution">
    <text evidence="17">The sequence shown here is derived from an EMBL/GenBank/DDBJ whole genome shotgun (WGS) entry which is preliminary data.</text>
</comment>
<dbReference type="GO" id="GO:0005524">
    <property type="term" value="F:ATP binding"/>
    <property type="evidence" value="ECO:0007669"/>
    <property type="project" value="UniProtKB-KW"/>
</dbReference>
<dbReference type="Gene3D" id="1.10.287.130">
    <property type="match status" value="1"/>
</dbReference>
<dbReference type="SMART" id="SM00388">
    <property type="entry name" value="HisKA"/>
    <property type="match status" value="1"/>
</dbReference>
<evidence type="ECO:0000256" key="7">
    <source>
        <dbReference type="ARBA" id="ARBA00022692"/>
    </source>
</evidence>
<evidence type="ECO:0000313" key="17">
    <source>
        <dbReference type="EMBL" id="PVX41472.1"/>
    </source>
</evidence>
<reference evidence="17 18" key="1">
    <citation type="submission" date="2018-05" db="EMBL/GenBank/DDBJ databases">
        <title>Genomic Encyclopedia of Type Strains, Phase IV (KMG-IV): sequencing the most valuable type-strain genomes for metagenomic binning, comparative biology and taxonomic classification.</title>
        <authorList>
            <person name="Goeker M."/>
        </authorList>
    </citation>
    <scope>NUCLEOTIDE SEQUENCE [LARGE SCALE GENOMIC DNA]</scope>
    <source>
        <strain evidence="17 18">DSM 22999</strain>
    </source>
</reference>
<dbReference type="Gene3D" id="3.30.450.210">
    <property type="entry name" value="Two-component sensor protein CpxA, periplasmic domain"/>
    <property type="match status" value="1"/>
</dbReference>
<evidence type="ECO:0000259" key="16">
    <source>
        <dbReference type="PROSITE" id="PS50885"/>
    </source>
</evidence>
<sequence>MKFSAYFSRLNSITTQIFASFWVVFFLLLLIVFIVPKFDSRNYAELRGDDLRTYQKQIVTTFRENQLSRLLIYKNRPFPLEQTTEIRPILFNTKTQLILGVPEAESERVRQFTTTSQNVKTPLVKTFYDIEIAGPFSVHISAQDGNQEEPYLLYFVQRVDPQQKFVTEIFDRPLLLVFIIMALSSPLLWLLTLRISRPIRNLNEAAQAVSQGNFMVNPILEKKGVNELRQVGKSFNQMTNSLEDLLKTHRMLLSSISHELRTPLTRLQLAAALLRRRLGENNEITRIETETERMDLMINDLLKLSRNQMNIHASRQIFSIEELWNDVIIDTEFEAEQRNINFYFKQNIYAPEKYFLYGNHQSLTSALENILRNALKYTKSKIAAQTYLEDQKLMIVIDDNGAGIAEEEYDKIFQPFYRIDEARTRKTGGTGLGLAIVENSIFQHHGKVTASKSPLGGLRITLCLPLYTGGGSAH</sequence>
<keyword evidence="11 14" id="KW-1133">Transmembrane helix</keyword>
<dbReference type="GO" id="GO:0005886">
    <property type="term" value="C:plasma membrane"/>
    <property type="evidence" value="ECO:0007669"/>
    <property type="project" value="UniProtKB-SubCell"/>
</dbReference>
<dbReference type="InterPro" id="IPR050398">
    <property type="entry name" value="HssS/ArlS-like"/>
</dbReference>
<dbReference type="InterPro" id="IPR005467">
    <property type="entry name" value="His_kinase_dom"/>
</dbReference>
<dbReference type="InterPro" id="IPR036097">
    <property type="entry name" value="HisK_dim/P_sf"/>
</dbReference>
<dbReference type="OrthoDB" id="9804645at2"/>
<comment type="catalytic activity">
    <reaction evidence="1">
        <text>ATP + protein L-histidine = ADP + protein N-phospho-L-histidine.</text>
        <dbReference type="EC" id="2.7.13.3"/>
    </reaction>
</comment>
<dbReference type="PROSITE" id="PS50109">
    <property type="entry name" value="HIS_KIN"/>
    <property type="match status" value="1"/>
</dbReference>
<dbReference type="InterPro" id="IPR058125">
    <property type="entry name" value="CpxA"/>
</dbReference>
<dbReference type="Pfam" id="PF00672">
    <property type="entry name" value="HAMP"/>
    <property type="match status" value="1"/>
</dbReference>
<dbReference type="PANTHER" id="PTHR45528">
    <property type="entry name" value="SENSOR HISTIDINE KINASE CPXA"/>
    <property type="match status" value="1"/>
</dbReference>
<keyword evidence="4" id="KW-1003">Cell membrane</keyword>
<dbReference type="Proteomes" id="UP000245909">
    <property type="component" value="Unassembled WGS sequence"/>
</dbReference>
<dbReference type="InterPro" id="IPR036890">
    <property type="entry name" value="HATPase_C_sf"/>
</dbReference>
<protein>
    <recommendedName>
        <fullName evidence="3">histidine kinase</fullName>
        <ecNumber evidence="3">2.7.13.3</ecNumber>
    </recommendedName>
</protein>
<dbReference type="InterPro" id="IPR004358">
    <property type="entry name" value="Sig_transdc_His_kin-like_C"/>
</dbReference>
<evidence type="ECO:0000313" key="18">
    <source>
        <dbReference type="Proteomes" id="UP000245909"/>
    </source>
</evidence>
<dbReference type="EMBL" id="QENU01000002">
    <property type="protein sequence ID" value="PVX41472.1"/>
    <property type="molecule type" value="Genomic_DNA"/>
</dbReference>
<dbReference type="Pfam" id="PF02518">
    <property type="entry name" value="HATPase_c"/>
    <property type="match status" value="1"/>
</dbReference>